<reference evidence="9 10" key="1">
    <citation type="submission" date="2018-11" db="EMBL/GenBank/DDBJ databases">
        <title>Genome assembly of Steccherinum ochraceum LE-BIN_3174, the white-rot fungus of the Steccherinaceae family (The Residual Polyporoid clade, Polyporales, Basidiomycota).</title>
        <authorList>
            <person name="Fedorova T.V."/>
            <person name="Glazunova O.A."/>
            <person name="Landesman E.O."/>
            <person name="Moiseenko K.V."/>
            <person name="Psurtseva N.V."/>
            <person name="Savinova O.S."/>
            <person name="Shakhova N.V."/>
            <person name="Tyazhelova T.V."/>
            <person name="Vasina D.V."/>
        </authorList>
    </citation>
    <scope>NUCLEOTIDE SEQUENCE [LARGE SCALE GENOMIC DNA]</scope>
    <source>
        <strain evidence="9 10">LE-BIN_3174</strain>
    </source>
</reference>
<feature type="domain" description="GST N-terminal" evidence="7">
    <location>
        <begin position="4"/>
        <end position="88"/>
    </location>
</feature>
<dbReference type="CDD" id="cd03048">
    <property type="entry name" value="GST_N_Ure2p_like"/>
    <property type="match status" value="1"/>
</dbReference>
<dbReference type="SUPFAM" id="SSF47616">
    <property type="entry name" value="GST C-terminal domain-like"/>
    <property type="match status" value="1"/>
</dbReference>
<keyword evidence="10" id="KW-1185">Reference proteome</keyword>
<evidence type="ECO:0000256" key="5">
    <source>
        <dbReference type="ARBA" id="ARBA00060024"/>
    </source>
</evidence>
<dbReference type="PROSITE" id="PS50405">
    <property type="entry name" value="GST_CTER"/>
    <property type="match status" value="1"/>
</dbReference>
<dbReference type="InterPro" id="IPR040079">
    <property type="entry name" value="Glutathione_S-Trfase"/>
</dbReference>
<dbReference type="GO" id="GO:0005634">
    <property type="term" value="C:nucleus"/>
    <property type="evidence" value="ECO:0007669"/>
    <property type="project" value="UniProtKB-ARBA"/>
</dbReference>
<evidence type="ECO:0000313" key="10">
    <source>
        <dbReference type="Proteomes" id="UP000292702"/>
    </source>
</evidence>
<name>A0A4R0RFM4_9APHY</name>
<dbReference type="EC" id="2.5.1.18" evidence="2"/>
<dbReference type="GO" id="GO:0004364">
    <property type="term" value="F:glutathione transferase activity"/>
    <property type="evidence" value="ECO:0007669"/>
    <property type="project" value="UniProtKB-EC"/>
</dbReference>
<dbReference type="InterPro" id="IPR036282">
    <property type="entry name" value="Glutathione-S-Trfase_C_sf"/>
</dbReference>
<dbReference type="STRING" id="92696.A0A4R0RFM4"/>
<dbReference type="SFLD" id="SFLDG00358">
    <property type="entry name" value="Main_(cytGST)"/>
    <property type="match status" value="1"/>
</dbReference>
<dbReference type="InterPro" id="IPR004046">
    <property type="entry name" value="GST_C"/>
</dbReference>
<dbReference type="SUPFAM" id="SSF52833">
    <property type="entry name" value="Thioredoxin-like"/>
    <property type="match status" value="1"/>
</dbReference>
<dbReference type="InterPro" id="IPR010987">
    <property type="entry name" value="Glutathione-S-Trfase_C-like"/>
</dbReference>
<evidence type="ECO:0000259" key="7">
    <source>
        <dbReference type="PROSITE" id="PS50404"/>
    </source>
</evidence>
<dbReference type="AlphaFoldDB" id="A0A4R0RFM4"/>
<comment type="similarity">
    <text evidence="1 6">Belongs to the GST superfamily.</text>
</comment>
<dbReference type="EMBL" id="RWJN01000237">
    <property type="protein sequence ID" value="TCD64425.1"/>
    <property type="molecule type" value="Genomic_DNA"/>
</dbReference>
<evidence type="ECO:0000259" key="8">
    <source>
        <dbReference type="PROSITE" id="PS50405"/>
    </source>
</evidence>
<dbReference type="Proteomes" id="UP000292702">
    <property type="component" value="Unassembled WGS sequence"/>
</dbReference>
<evidence type="ECO:0000256" key="6">
    <source>
        <dbReference type="RuleBase" id="RU003494"/>
    </source>
</evidence>
<accession>A0A4R0RFM4</accession>
<comment type="catalytic activity">
    <reaction evidence="4">
        <text>RX + glutathione = an S-substituted glutathione + a halide anion + H(+)</text>
        <dbReference type="Rhea" id="RHEA:16437"/>
        <dbReference type="ChEBI" id="CHEBI:15378"/>
        <dbReference type="ChEBI" id="CHEBI:16042"/>
        <dbReference type="ChEBI" id="CHEBI:17792"/>
        <dbReference type="ChEBI" id="CHEBI:57925"/>
        <dbReference type="ChEBI" id="CHEBI:90779"/>
        <dbReference type="EC" id="2.5.1.18"/>
    </reaction>
</comment>
<dbReference type="InterPro" id="IPR004045">
    <property type="entry name" value="Glutathione_S-Trfase_N"/>
</dbReference>
<dbReference type="Gene3D" id="1.20.1050.130">
    <property type="match status" value="1"/>
</dbReference>
<dbReference type="SFLD" id="SFLDS00019">
    <property type="entry name" value="Glutathione_Transferase_(cytos"/>
    <property type="match status" value="1"/>
</dbReference>
<dbReference type="InterPro" id="IPR036249">
    <property type="entry name" value="Thioredoxin-like_sf"/>
</dbReference>
<dbReference type="FunFam" id="1.20.1050.130:FF:000016">
    <property type="entry name" value="Glutathione S-transferase 1"/>
    <property type="match status" value="1"/>
</dbReference>
<evidence type="ECO:0000256" key="1">
    <source>
        <dbReference type="ARBA" id="ARBA00007409"/>
    </source>
</evidence>
<evidence type="ECO:0000256" key="3">
    <source>
        <dbReference type="ARBA" id="ARBA00022679"/>
    </source>
</evidence>
<feature type="domain" description="GST C-terminal" evidence="8">
    <location>
        <begin position="95"/>
        <end position="228"/>
    </location>
</feature>
<dbReference type="PANTHER" id="PTHR44051">
    <property type="entry name" value="GLUTATHIONE S-TRANSFERASE-RELATED"/>
    <property type="match status" value="1"/>
</dbReference>
<protein>
    <recommendedName>
        <fullName evidence="2">glutathione transferase</fullName>
        <ecNumber evidence="2">2.5.1.18</ecNumber>
    </recommendedName>
</protein>
<sequence length="228" mass="26223">MSQKHFTLWTHHTGVNGWRVAFTLNELGLEYESKYVDLESREHKGPDYLKINPNGRVPALIDHKNGDYTVWESAAILLYLVDKYDKEGRVSVPVGHPERHHLYQWLFFQSSGQGPYMGQAMWFSRYHSERIPSAIDRYKNETKRVLGVLDNVLSEREWLVGGKMTVADISFVPWNRGLGVLFGEELDFEKEFPATFKWHNKILASPGVKAGSDEQIRVAALFNKQKAA</sequence>
<comment type="function">
    <text evidence="5">Involved in the oxidative stress response and detoxification.</text>
</comment>
<keyword evidence="3 9" id="KW-0808">Transferase</keyword>
<evidence type="ECO:0000256" key="2">
    <source>
        <dbReference type="ARBA" id="ARBA00012452"/>
    </source>
</evidence>
<proteinExistence type="inferred from homology"/>
<organism evidence="9 10">
    <name type="scientific">Steccherinum ochraceum</name>
    <dbReference type="NCBI Taxonomy" id="92696"/>
    <lineage>
        <taxon>Eukaryota</taxon>
        <taxon>Fungi</taxon>
        <taxon>Dikarya</taxon>
        <taxon>Basidiomycota</taxon>
        <taxon>Agaricomycotina</taxon>
        <taxon>Agaricomycetes</taxon>
        <taxon>Polyporales</taxon>
        <taxon>Steccherinaceae</taxon>
        <taxon>Steccherinum</taxon>
    </lineage>
</organism>
<dbReference type="Pfam" id="PF00043">
    <property type="entry name" value="GST_C"/>
    <property type="match status" value="1"/>
</dbReference>
<dbReference type="Pfam" id="PF02798">
    <property type="entry name" value="GST_N"/>
    <property type="match status" value="1"/>
</dbReference>
<dbReference type="PANTHER" id="PTHR44051:SF3">
    <property type="entry name" value="TRANSCRIPTIONAL REGULATOR URE2"/>
    <property type="match status" value="1"/>
</dbReference>
<dbReference type="OrthoDB" id="202840at2759"/>
<dbReference type="PROSITE" id="PS50404">
    <property type="entry name" value="GST_NTER"/>
    <property type="match status" value="1"/>
</dbReference>
<comment type="caution">
    <text evidence="9">The sequence shown here is derived from an EMBL/GenBank/DDBJ whole genome shotgun (WGS) entry which is preliminary data.</text>
</comment>
<dbReference type="SFLD" id="SFLDG01151">
    <property type="entry name" value="Main.2:_Nu-like"/>
    <property type="match status" value="1"/>
</dbReference>
<dbReference type="FunFam" id="3.40.30.10:FF:000039">
    <property type="entry name" value="Glutathione S-transferase domain"/>
    <property type="match status" value="1"/>
</dbReference>
<dbReference type="GO" id="GO:0005737">
    <property type="term" value="C:cytoplasm"/>
    <property type="evidence" value="ECO:0007669"/>
    <property type="project" value="UniProtKB-ARBA"/>
</dbReference>
<evidence type="ECO:0000256" key="4">
    <source>
        <dbReference type="ARBA" id="ARBA00047960"/>
    </source>
</evidence>
<gene>
    <name evidence="9" type="primary">GST2_8</name>
    <name evidence="9" type="ORF">EIP91_004106</name>
</gene>
<evidence type="ECO:0000313" key="9">
    <source>
        <dbReference type="EMBL" id="TCD64425.1"/>
    </source>
</evidence>